<proteinExistence type="predicted"/>
<dbReference type="OrthoDB" id="3766406at2759"/>
<protein>
    <recommendedName>
        <fullName evidence="1">F-box domain-containing protein</fullName>
    </recommendedName>
</protein>
<dbReference type="InterPro" id="IPR001810">
    <property type="entry name" value="F-box_dom"/>
</dbReference>
<reference evidence="2 3" key="1">
    <citation type="submission" date="2016-05" db="EMBL/GenBank/DDBJ databases">
        <title>A degradative enzymes factory behind the ericoid mycorrhizal symbiosis.</title>
        <authorList>
            <consortium name="DOE Joint Genome Institute"/>
            <person name="Martino E."/>
            <person name="Morin E."/>
            <person name="Grelet G."/>
            <person name="Kuo A."/>
            <person name="Kohler A."/>
            <person name="Daghino S."/>
            <person name="Barry K."/>
            <person name="Choi C."/>
            <person name="Cichocki N."/>
            <person name="Clum A."/>
            <person name="Copeland A."/>
            <person name="Hainaut M."/>
            <person name="Haridas S."/>
            <person name="Labutti K."/>
            <person name="Lindquist E."/>
            <person name="Lipzen A."/>
            <person name="Khouja H.-R."/>
            <person name="Murat C."/>
            <person name="Ohm R."/>
            <person name="Olson A."/>
            <person name="Spatafora J."/>
            <person name="Veneault-Fourrey C."/>
            <person name="Henrissat B."/>
            <person name="Grigoriev I."/>
            <person name="Martin F."/>
            <person name="Perotto S."/>
        </authorList>
    </citation>
    <scope>NUCLEOTIDE SEQUENCE [LARGE SCALE GENOMIC DNA]</scope>
    <source>
        <strain evidence="2 3">UAMH 7357</strain>
    </source>
</reference>
<dbReference type="SUPFAM" id="SSF81383">
    <property type="entry name" value="F-box domain"/>
    <property type="match status" value="1"/>
</dbReference>
<gene>
    <name evidence="2" type="ORF">NA56DRAFT_748910</name>
</gene>
<dbReference type="InterPro" id="IPR036047">
    <property type="entry name" value="F-box-like_dom_sf"/>
</dbReference>
<dbReference type="AlphaFoldDB" id="A0A2J6Q592"/>
<dbReference type="Proteomes" id="UP000235672">
    <property type="component" value="Unassembled WGS sequence"/>
</dbReference>
<evidence type="ECO:0000313" key="3">
    <source>
        <dbReference type="Proteomes" id="UP000235672"/>
    </source>
</evidence>
<organism evidence="2 3">
    <name type="scientific">Hyaloscypha hepaticicola</name>
    <dbReference type="NCBI Taxonomy" id="2082293"/>
    <lineage>
        <taxon>Eukaryota</taxon>
        <taxon>Fungi</taxon>
        <taxon>Dikarya</taxon>
        <taxon>Ascomycota</taxon>
        <taxon>Pezizomycotina</taxon>
        <taxon>Leotiomycetes</taxon>
        <taxon>Helotiales</taxon>
        <taxon>Hyaloscyphaceae</taxon>
        <taxon>Hyaloscypha</taxon>
    </lineage>
</organism>
<keyword evidence="3" id="KW-1185">Reference proteome</keyword>
<feature type="domain" description="F-box" evidence="1">
    <location>
        <begin position="31"/>
        <end position="76"/>
    </location>
</feature>
<dbReference type="PROSITE" id="PS50181">
    <property type="entry name" value="FBOX"/>
    <property type="match status" value="1"/>
</dbReference>
<sequence length="359" mass="42429">MDRFKSMLYLLGVPCHPVPSHLRLRPAALESSELSKLPPELISHIARFLPPESTLSFSLCCRPIYFTFGPQVFRHLAQNLQCFEFLTLLARDLPNHVPCYYCKKLHAIKKARQHIFFAYRDNITWLPCWKANYNFTFSHLYRNFSFTVFQMAMKRYHQGLNYSELLNLLSWKETHYQDGYVKQHTALARIVRGSMIVREQKIVMVPLAKPSLIQGIQRVTVCPHISLIWNLDSQGLHGIVERIESLRWDIPRIDRNWQGLVRQCPHCLTDFSLEFEQFEEKVEAVFVTKWQDLGQGRSPMDYKWQSHVARSAERLWLSVKINRGSVYAMFERKERLRFESTSLWTQQDRKELLGLLEHT</sequence>
<accession>A0A2J6Q592</accession>
<dbReference type="Pfam" id="PF00646">
    <property type="entry name" value="F-box"/>
    <property type="match status" value="1"/>
</dbReference>
<evidence type="ECO:0000259" key="1">
    <source>
        <dbReference type="PROSITE" id="PS50181"/>
    </source>
</evidence>
<evidence type="ECO:0000313" key="2">
    <source>
        <dbReference type="EMBL" id="PMD21452.1"/>
    </source>
</evidence>
<dbReference type="EMBL" id="KZ613481">
    <property type="protein sequence ID" value="PMD21452.1"/>
    <property type="molecule type" value="Genomic_DNA"/>
</dbReference>
<name>A0A2J6Q592_9HELO</name>